<keyword evidence="2" id="KW-0732">Signal</keyword>
<dbReference type="Pfam" id="PF17973">
    <property type="entry name" value="bMG10"/>
    <property type="match status" value="1"/>
</dbReference>
<dbReference type="RefSeq" id="WP_196935043.1">
    <property type="nucleotide sequence ID" value="NZ_MU158698.1"/>
</dbReference>
<keyword evidence="5" id="KW-1185">Reference proteome</keyword>
<dbReference type="Gene3D" id="2.60.40.1930">
    <property type="match status" value="1"/>
</dbReference>
<dbReference type="SMART" id="SM01360">
    <property type="entry name" value="A2M"/>
    <property type="match status" value="1"/>
</dbReference>
<sequence>MKRLYVFLLLFFPILLVAQQNEQAWKQVDSLVAIKNYQQTLPILNRIKTQAKTEQNSPEWIKAVIAEINGLTVNQNKETKIDLTQEHFEKNIKEANLKERAVLYNLYAIFLQNYVQNQVINDKNNYLALTRDKKLVFIDSLYQLSIRDESLLLNEETENWKDILNTHHFAKISPTLYHILAFNYHDFLNLYAYVRGKVKSLTERFNDINSKNGYIDAQAYLKFYPYLNNYYDVYFQQYETKIDSIAKSSNSVYNAFAYLSLAHSMAYQNIQKAVNYINIALEKYPNSPWQNDLIQFKNELTKSTIDIEHKLFAPSNEYVPIKVEQKNIDKLFIRVYDVTNNPKITGDYKIKHDSLTNQVSINAKLIYEEEVALKRFDDYKEHSTNYKINPLPYGNYKIVASNNPEFIDDNLYKDVTSSDIIITDLFISSTYSEFDEDYDQYKTLLINRKTGLPYSNEHLELYDYIKGSYSKVQSVKTNKNGEFSYKSDGDEYEDLDLLDLYIPKENQFIDLIELDDIEDITVEEEEDFEDMLESLVFTDRSIYRPGQEIFFKAIVYNNHYKDGKVLPNKPIKIYLTDANRAKIDSLESSTNEFGSLDGKFILPSKTLNGNFIISTYMNKVQIGNEYFRVEEYKRPTFKVDFDENKETYTKKDTAVFIGKAVSLSGANLSDAFVKYKVSYYNKNYNQIIHLDSSMTTDSEGKFKISFPLSDTLFRNLDEINFTIEAIVTNQNGEVQNVNTHYNYSAKPWVLVLSDRRTLVEHQWKQITIKTQNQNQQPLPMNGMIKIYKVLQPTTVLSSVNNFEFKEDYHLFSNEEYSRYFPNDFDEILLQENPRTLVKEYAFDSQGETSVKIDSSLFSYGKYQVEAISIQGLDTIKTRSDVTLLKERSNKYASNQLLTTIQNKTEYFVGDIFVLTFESDSKDMQTVFLKSNVNSSNYETIYFKNGKGRFTHKITEADLKNGSYQVEYFAICNNKFERGGNYAVIKNSRKDLSIQIKTFRDKITPGQTEKWSFSVANQTKGTSVELLASLYDSALDVFNPHEFPREFYIDDVRHNLSMYFIVNEFTQVTSAYNMFDKPYTYRVSDHVPKFYLNERYPGLFSAVNFDKRTSNLAYSERNIFGSNGGLDEVVVTALQGRVAGINLSEEPFSMELFESETLYDELIDPDLRAEVERLKRNQKETILSNIEARTNLKETAFFYPTLYTDQEGNVTFEFESPEALTRWKLLLFAHTKNLDAGSASFFTQTQKQLMVRPNLPRYFREGDQIELKAQVQNLSDSAQNGTARIELIDPRNNQVINEAFGIVQQDIYFAAGAKGNTVVSWKLTIPAGYEQIQVKIVAASETHSDGEAQELAILPNKEFMLETQKIVLEPNQQATYLISSEGKENRSGSISIQSNPILEIISALDYLKNYPYECTEQTSSKWFALTALKHIHDTYPQIAAYFASVNKTAAQSKMSENTAAASTLSIEEMPWLRSIKNDEERLNGFAELFASDGIDAELKALESKLKKAQKNDGSMPWFEGSTANQTISARVLEIIGKAKALDPNLISEEMNAIAKNLSSYLDQELPLVIKEKSFSNFVDMLYARAYFKELPLSDSLTIPVKAFMATAPVQSAKLPAGLAAKPWVIAQSLGLQQESQAIFNRLDQEFVLDKSKGQYWESNANLYNGISLHTYLVEAYRAMSPEALPALTDWIYYSKQANYWSNTWTTVDAIYSLLLVDNPADFVVDNQVAIKVNQQQASPLKNNLGQEMLSYEAKDLEKNLSVEITNKNQRKVYGQVVHGYFETFDNIKSTNKEISVSKEVLVLHNGEWRESNNIKTGDKVKVRLTVVNNQDLNFVHLKDSRAVGFEPIYQPSGYQYRGGYYFTIKDASTNYFFDTLRKGTHVFEYELKTNNTGVFNSGIARIECMYNPTVHSNSENLVIQID</sequence>
<gene>
    <name evidence="4" type="ORF">C4F49_17405</name>
</gene>
<dbReference type="SUPFAM" id="SSF48239">
    <property type="entry name" value="Terpenoid cyclases/Protein prenyltransferases"/>
    <property type="match status" value="1"/>
</dbReference>
<dbReference type="InterPro" id="IPR008930">
    <property type="entry name" value="Terpenoid_cyclase/PrenylTrfase"/>
</dbReference>
<comment type="similarity">
    <text evidence="1">Belongs to the protease inhibitor I39 (alpha-2-macroglobulin) family. Bacterial alpha-2-macroglobulin subfamily.</text>
</comment>
<dbReference type="Gene3D" id="1.50.10.20">
    <property type="match status" value="1"/>
</dbReference>
<evidence type="ECO:0000313" key="5">
    <source>
        <dbReference type="Proteomes" id="UP000616201"/>
    </source>
</evidence>
<dbReference type="SMART" id="SM01419">
    <property type="entry name" value="Thiol-ester_cl"/>
    <property type="match status" value="1"/>
</dbReference>
<dbReference type="InterPro" id="IPR001599">
    <property type="entry name" value="Macroglobln_a2"/>
</dbReference>
<feature type="domain" description="Alpha-2-macroglobulin" evidence="3">
    <location>
        <begin position="1194"/>
        <end position="1284"/>
    </location>
</feature>
<dbReference type="Pfam" id="PF00207">
    <property type="entry name" value="A2M"/>
    <property type="match status" value="1"/>
</dbReference>
<comment type="caution">
    <text evidence="4">The sequence shown here is derived from an EMBL/GenBank/DDBJ whole genome shotgun (WGS) entry which is preliminary data.</text>
</comment>
<evidence type="ECO:0000256" key="1">
    <source>
        <dbReference type="ARBA" id="ARBA00010556"/>
    </source>
</evidence>
<feature type="chain" id="PRO_5037301824" evidence="2">
    <location>
        <begin position="19"/>
        <end position="1921"/>
    </location>
</feature>
<dbReference type="InterPro" id="IPR047565">
    <property type="entry name" value="Alpha-macroglob_thiol-ester_cl"/>
</dbReference>
<organism evidence="4 5">
    <name type="scientific">Sphingobacterium hungaricum</name>
    <dbReference type="NCBI Taxonomy" id="2082723"/>
    <lineage>
        <taxon>Bacteria</taxon>
        <taxon>Pseudomonadati</taxon>
        <taxon>Bacteroidota</taxon>
        <taxon>Sphingobacteriia</taxon>
        <taxon>Sphingobacteriales</taxon>
        <taxon>Sphingobacteriaceae</taxon>
        <taxon>Sphingobacterium</taxon>
    </lineage>
</organism>
<feature type="signal peptide" evidence="2">
    <location>
        <begin position="1"/>
        <end position="18"/>
    </location>
</feature>
<dbReference type="PANTHER" id="PTHR40094">
    <property type="entry name" value="ALPHA-2-MACROGLOBULIN HOMOLOG"/>
    <property type="match status" value="1"/>
</dbReference>
<proteinExistence type="inferred from homology"/>
<accession>A0A928YS79</accession>
<evidence type="ECO:0000259" key="3">
    <source>
        <dbReference type="SMART" id="SM01360"/>
    </source>
</evidence>
<dbReference type="PANTHER" id="PTHR40094:SF1">
    <property type="entry name" value="UBIQUITIN DOMAIN-CONTAINING PROTEIN"/>
    <property type="match status" value="1"/>
</dbReference>
<evidence type="ECO:0000256" key="2">
    <source>
        <dbReference type="SAM" id="SignalP"/>
    </source>
</evidence>
<dbReference type="Proteomes" id="UP000616201">
    <property type="component" value="Unassembled WGS sequence"/>
</dbReference>
<dbReference type="InterPro" id="IPR051802">
    <property type="entry name" value="YfhM-like"/>
</dbReference>
<evidence type="ECO:0000313" key="4">
    <source>
        <dbReference type="EMBL" id="MBE8715452.1"/>
    </source>
</evidence>
<name>A0A928YS79_9SPHI</name>
<dbReference type="Pfam" id="PF01835">
    <property type="entry name" value="MG2"/>
    <property type="match status" value="1"/>
</dbReference>
<dbReference type="InterPro" id="IPR002890">
    <property type="entry name" value="MG2"/>
</dbReference>
<reference evidence="4" key="1">
    <citation type="submission" date="2018-02" db="EMBL/GenBank/DDBJ databases">
        <authorList>
            <person name="Vasarhelyi B.M."/>
            <person name="Deshmukh S."/>
            <person name="Balint B."/>
            <person name="Kukolya J."/>
        </authorList>
    </citation>
    <scope>NUCLEOTIDE SEQUENCE</scope>
    <source>
        <strain evidence="4">KB22</strain>
    </source>
</reference>
<dbReference type="InterPro" id="IPR041246">
    <property type="entry name" value="Bact_MG10"/>
</dbReference>
<dbReference type="EMBL" id="PRDK01000010">
    <property type="protein sequence ID" value="MBE8715452.1"/>
    <property type="molecule type" value="Genomic_DNA"/>
</dbReference>
<dbReference type="GO" id="GO:0004866">
    <property type="term" value="F:endopeptidase inhibitor activity"/>
    <property type="evidence" value="ECO:0007669"/>
    <property type="project" value="InterPro"/>
</dbReference>
<protein>
    <submittedName>
        <fullName evidence="4">Alpha-2-macroglobulin</fullName>
    </submittedName>
</protein>